<keyword evidence="2" id="KW-1185">Reference proteome</keyword>
<accession>A0A369W6X9</accession>
<comment type="caution">
    <text evidence="1">The sequence shown here is derived from an EMBL/GenBank/DDBJ whole genome shotgun (WGS) entry which is preliminary data.</text>
</comment>
<proteinExistence type="predicted"/>
<sequence>MRITAFEIAPRSSRVRPSYLCMGNTGREIGENRRSRFYTEVAESQGDSSNLELTDFDEFFQTLSDWEHQLKHADVVFEEVQP</sequence>
<organism evidence="1 2">
    <name type="scientific">Pelagibacterium lacus</name>
    <dbReference type="NCBI Taxonomy" id="2282655"/>
    <lineage>
        <taxon>Bacteria</taxon>
        <taxon>Pseudomonadati</taxon>
        <taxon>Pseudomonadota</taxon>
        <taxon>Alphaproteobacteria</taxon>
        <taxon>Hyphomicrobiales</taxon>
        <taxon>Devosiaceae</taxon>
        <taxon>Pelagibacterium</taxon>
    </lineage>
</organism>
<dbReference type="Proteomes" id="UP000253759">
    <property type="component" value="Unassembled WGS sequence"/>
</dbReference>
<evidence type="ECO:0000313" key="1">
    <source>
        <dbReference type="EMBL" id="RDE07831.1"/>
    </source>
</evidence>
<reference evidence="2" key="1">
    <citation type="submission" date="2018-07" db="EMBL/GenBank/DDBJ databases">
        <authorList>
            <person name="Liu B.-T."/>
            <person name="Du Z."/>
        </authorList>
    </citation>
    <scope>NUCLEOTIDE SEQUENCE [LARGE SCALE GENOMIC DNA]</scope>
    <source>
        <strain evidence="2">XYN52</strain>
    </source>
</reference>
<gene>
    <name evidence="1" type="ORF">DVH29_14585</name>
</gene>
<dbReference type="AlphaFoldDB" id="A0A369W6X9"/>
<protein>
    <submittedName>
        <fullName evidence="1">Uncharacterized protein</fullName>
    </submittedName>
</protein>
<dbReference type="EMBL" id="QQNH01000032">
    <property type="protein sequence ID" value="RDE07831.1"/>
    <property type="molecule type" value="Genomic_DNA"/>
</dbReference>
<name>A0A369W6X9_9HYPH</name>
<evidence type="ECO:0000313" key="2">
    <source>
        <dbReference type="Proteomes" id="UP000253759"/>
    </source>
</evidence>